<name>A0A2X2W0W3_CLOCO</name>
<dbReference type="InterPro" id="IPR036451">
    <property type="entry name" value="CblAdoTrfase-like_sf"/>
</dbReference>
<keyword evidence="8" id="KW-0067">ATP-binding</keyword>
<evidence type="ECO:0000313" key="15">
    <source>
        <dbReference type="EMBL" id="SQB36782.1"/>
    </source>
</evidence>
<dbReference type="PANTHER" id="PTHR12213:SF0">
    <property type="entry name" value="CORRINOID ADENOSYLTRANSFERASE MMAB"/>
    <property type="match status" value="1"/>
</dbReference>
<dbReference type="Gene3D" id="3.30.450.150">
    <property type="entry name" value="Haem-degrading domain"/>
    <property type="match status" value="1"/>
</dbReference>
<dbReference type="EMBL" id="UAWC01000027">
    <property type="protein sequence ID" value="SQB36782.1"/>
    <property type="molecule type" value="Genomic_DNA"/>
</dbReference>
<dbReference type="InterPro" id="IPR029499">
    <property type="entry name" value="PduO-typ"/>
</dbReference>
<dbReference type="GO" id="GO:0008817">
    <property type="term" value="F:corrinoid adenosyltransferase activity"/>
    <property type="evidence" value="ECO:0007669"/>
    <property type="project" value="UniProtKB-EC"/>
</dbReference>
<dbReference type="Gene3D" id="1.20.1200.10">
    <property type="entry name" value="Cobalamin adenosyltransferase-like"/>
    <property type="match status" value="1"/>
</dbReference>
<dbReference type="RefSeq" id="WP_111921877.1">
    <property type="nucleotide sequence ID" value="NZ_UAWC01000027.1"/>
</dbReference>
<keyword evidence="7" id="KW-0547">Nucleotide-binding</keyword>
<evidence type="ECO:0000313" key="16">
    <source>
        <dbReference type="Proteomes" id="UP000250223"/>
    </source>
</evidence>
<dbReference type="InterPro" id="IPR038084">
    <property type="entry name" value="PduO/GlcC-like_sf"/>
</dbReference>
<reference evidence="15 16" key="1">
    <citation type="submission" date="2018-06" db="EMBL/GenBank/DDBJ databases">
        <authorList>
            <consortium name="Pathogen Informatics"/>
            <person name="Doyle S."/>
        </authorList>
    </citation>
    <scope>NUCLEOTIDE SEQUENCE [LARGE SCALE GENOMIC DNA]</scope>
    <source>
        <strain evidence="15 16">NCTC13028</strain>
    </source>
</reference>
<dbReference type="AlphaFoldDB" id="A0A2X2W0W3"/>
<sequence length="323" mass="36323">MKIYTKGGDKGQTSLIGGERTYKYDDRVWAYGTIDELNSSLGLARAKLRDENFRKVLLKIQKQLFELAAELASTGTDKYKENISEKDVEFLEKIIDGLNEEMPSLNSFIVPGGTEESATLDVARTVARKGERYIVKLESNYYVNKNLLKYMNRLSDLIYTLARIIDYRQVLKESKKRVSIISKDIKMNREIAEYLMEKLLKKSEEIKVPMVICIVDESGNPIMFQRMDRALLASINISIGKAYSAVAFRMSTDKLKELALPQGELYGINNMKKIITFGGGEPLIVNGTIIGGIGVSGGTVEEDMMVAQFGKRTFEEVASYGIK</sequence>
<dbReference type="InterPro" id="IPR005624">
    <property type="entry name" value="PduO/GlcC-like"/>
</dbReference>
<dbReference type="SUPFAM" id="SSF89028">
    <property type="entry name" value="Cobalamin adenosyltransferase-like"/>
    <property type="match status" value="1"/>
</dbReference>
<evidence type="ECO:0000259" key="14">
    <source>
        <dbReference type="Pfam" id="PF01923"/>
    </source>
</evidence>
<dbReference type="InterPro" id="IPR016030">
    <property type="entry name" value="CblAdoTrfase-like"/>
</dbReference>
<evidence type="ECO:0000256" key="7">
    <source>
        <dbReference type="ARBA" id="ARBA00022741"/>
    </source>
</evidence>
<keyword evidence="6 15" id="KW-0808">Transferase</keyword>
<dbReference type="GO" id="GO:0005524">
    <property type="term" value="F:ATP binding"/>
    <property type="evidence" value="ECO:0007669"/>
    <property type="project" value="UniProtKB-KW"/>
</dbReference>
<evidence type="ECO:0000256" key="8">
    <source>
        <dbReference type="ARBA" id="ARBA00022840"/>
    </source>
</evidence>
<evidence type="ECO:0000256" key="4">
    <source>
        <dbReference type="ARBA" id="ARBA00020963"/>
    </source>
</evidence>
<feature type="domain" description="Cobalamin adenosyltransferase-like" evidence="14">
    <location>
        <begin position="3"/>
        <end position="164"/>
    </location>
</feature>
<evidence type="ECO:0000256" key="3">
    <source>
        <dbReference type="ARBA" id="ARBA00012454"/>
    </source>
</evidence>
<organism evidence="15 16">
    <name type="scientific">Clostridium cochlearium</name>
    <dbReference type="NCBI Taxonomy" id="1494"/>
    <lineage>
        <taxon>Bacteria</taxon>
        <taxon>Bacillati</taxon>
        <taxon>Bacillota</taxon>
        <taxon>Clostridia</taxon>
        <taxon>Eubacteriales</taxon>
        <taxon>Clostridiaceae</taxon>
        <taxon>Clostridium</taxon>
    </lineage>
</organism>
<dbReference type="Proteomes" id="UP000250223">
    <property type="component" value="Unassembled WGS sequence"/>
</dbReference>
<dbReference type="InterPro" id="IPR009221">
    <property type="entry name" value="PduO"/>
</dbReference>
<evidence type="ECO:0000256" key="10">
    <source>
        <dbReference type="ARBA" id="ARBA00033334"/>
    </source>
</evidence>
<evidence type="ECO:0000256" key="9">
    <source>
        <dbReference type="ARBA" id="ARBA00031529"/>
    </source>
</evidence>
<protein>
    <recommendedName>
        <fullName evidence="4">Corrinoid adenosyltransferase</fullName>
        <ecNumber evidence="3">2.5.1.17</ecNumber>
    </recommendedName>
    <alternativeName>
        <fullName evidence="9">Cob(II)alamin adenosyltransferase</fullName>
    </alternativeName>
    <alternativeName>
        <fullName evidence="11">Cob(II)yrinic acid a,c-diamide adenosyltransferase</fullName>
    </alternativeName>
    <alternativeName>
        <fullName evidence="10">Cobinamide/cobalamin adenosyltransferase</fullName>
    </alternativeName>
</protein>
<dbReference type="NCBIfam" id="TIGR00636">
    <property type="entry name" value="PduO_Nterm"/>
    <property type="match status" value="1"/>
</dbReference>
<evidence type="ECO:0000256" key="11">
    <source>
        <dbReference type="ARBA" id="ARBA00033354"/>
    </source>
</evidence>
<dbReference type="GO" id="GO:0009236">
    <property type="term" value="P:cobalamin biosynthetic process"/>
    <property type="evidence" value="ECO:0007669"/>
    <property type="project" value="UniProtKB-KW"/>
</dbReference>
<evidence type="ECO:0000256" key="12">
    <source>
        <dbReference type="ARBA" id="ARBA00048555"/>
    </source>
</evidence>
<dbReference type="SUPFAM" id="SSF143744">
    <property type="entry name" value="GlcG-like"/>
    <property type="match status" value="1"/>
</dbReference>
<comment type="catalytic activity">
    <reaction evidence="12">
        <text>2 cob(II)yrinate a,c diamide + reduced [electron-transfer flavoprotein] + 2 ATP = 2 adenosylcob(III)yrinate a,c-diamide + 2 triphosphate + oxidized [electron-transfer flavoprotein] + 3 H(+)</text>
        <dbReference type="Rhea" id="RHEA:11528"/>
        <dbReference type="Rhea" id="RHEA-COMP:10685"/>
        <dbReference type="Rhea" id="RHEA-COMP:10686"/>
        <dbReference type="ChEBI" id="CHEBI:15378"/>
        <dbReference type="ChEBI" id="CHEBI:18036"/>
        <dbReference type="ChEBI" id="CHEBI:30616"/>
        <dbReference type="ChEBI" id="CHEBI:57692"/>
        <dbReference type="ChEBI" id="CHEBI:58307"/>
        <dbReference type="ChEBI" id="CHEBI:58503"/>
        <dbReference type="ChEBI" id="CHEBI:58537"/>
        <dbReference type="EC" id="2.5.1.17"/>
    </reaction>
</comment>
<dbReference type="EC" id="2.5.1.17" evidence="3"/>
<keyword evidence="5" id="KW-0169">Cobalamin biosynthesis</keyword>
<dbReference type="PIRSF" id="PIRSF036411">
    <property type="entry name" value="ATR_PduO"/>
    <property type="match status" value="1"/>
</dbReference>
<evidence type="ECO:0000256" key="6">
    <source>
        <dbReference type="ARBA" id="ARBA00022679"/>
    </source>
</evidence>
<comment type="similarity">
    <text evidence="2">Belongs to the Cob(I)alamin adenosyltransferase family.</text>
</comment>
<comment type="pathway">
    <text evidence="1">Cofactor biosynthesis; adenosylcobalamin biosynthesis; adenosylcobalamin from cob(II)yrinate a,c-diamide: step 2/7.</text>
</comment>
<comment type="catalytic activity">
    <reaction evidence="13">
        <text>2 cob(II)alamin + reduced [electron-transfer flavoprotein] + 2 ATP = 2 adenosylcob(III)alamin + 2 triphosphate + oxidized [electron-transfer flavoprotein] + 3 H(+)</text>
        <dbReference type="Rhea" id="RHEA:28671"/>
        <dbReference type="Rhea" id="RHEA-COMP:10685"/>
        <dbReference type="Rhea" id="RHEA-COMP:10686"/>
        <dbReference type="ChEBI" id="CHEBI:15378"/>
        <dbReference type="ChEBI" id="CHEBI:16304"/>
        <dbReference type="ChEBI" id="CHEBI:18036"/>
        <dbReference type="ChEBI" id="CHEBI:18408"/>
        <dbReference type="ChEBI" id="CHEBI:30616"/>
        <dbReference type="ChEBI" id="CHEBI:57692"/>
        <dbReference type="ChEBI" id="CHEBI:58307"/>
        <dbReference type="EC" id="2.5.1.17"/>
    </reaction>
</comment>
<dbReference type="Pfam" id="PF03928">
    <property type="entry name" value="HbpS-like"/>
    <property type="match status" value="1"/>
</dbReference>
<accession>A0A2X2W0W3</accession>
<gene>
    <name evidence="15" type="primary">yvqK</name>
    <name evidence="15" type="ORF">NCTC13028_02592</name>
</gene>
<evidence type="ECO:0000256" key="13">
    <source>
        <dbReference type="ARBA" id="ARBA00048692"/>
    </source>
</evidence>
<dbReference type="Pfam" id="PF01923">
    <property type="entry name" value="Cob_adeno_trans"/>
    <property type="match status" value="1"/>
</dbReference>
<evidence type="ECO:0000256" key="1">
    <source>
        <dbReference type="ARBA" id="ARBA00005121"/>
    </source>
</evidence>
<proteinExistence type="inferred from homology"/>
<dbReference type="PANTHER" id="PTHR12213">
    <property type="entry name" value="CORRINOID ADENOSYLTRANSFERASE"/>
    <property type="match status" value="1"/>
</dbReference>
<evidence type="ECO:0000256" key="2">
    <source>
        <dbReference type="ARBA" id="ARBA00007487"/>
    </source>
</evidence>
<evidence type="ECO:0000256" key="5">
    <source>
        <dbReference type="ARBA" id="ARBA00022573"/>
    </source>
</evidence>